<evidence type="ECO:0000313" key="3">
    <source>
        <dbReference type="EMBL" id="EMY34858.1"/>
    </source>
</evidence>
<dbReference type="AlphaFoldDB" id="N1V9C6"/>
<evidence type="ECO:0000259" key="2">
    <source>
        <dbReference type="Pfam" id="PF07331"/>
    </source>
</evidence>
<feature type="transmembrane region" description="Helical" evidence="1">
    <location>
        <begin position="43"/>
        <end position="66"/>
    </location>
</feature>
<keyword evidence="1" id="KW-1133">Transmembrane helix</keyword>
<organism evidence="3 4">
    <name type="scientific">Arthrobacter crystallopoietes BAB-32</name>
    <dbReference type="NCBI Taxonomy" id="1246476"/>
    <lineage>
        <taxon>Bacteria</taxon>
        <taxon>Bacillati</taxon>
        <taxon>Actinomycetota</taxon>
        <taxon>Actinomycetes</taxon>
        <taxon>Micrococcales</taxon>
        <taxon>Micrococcaceae</taxon>
        <taxon>Crystallibacter</taxon>
    </lineage>
</organism>
<dbReference type="EMBL" id="ANPE02000098">
    <property type="protein sequence ID" value="EMY34858.1"/>
    <property type="molecule type" value="Genomic_DNA"/>
</dbReference>
<sequence length="162" mass="16848">MTAEKLGRKPADTVAGAVVAGVGAAYTIVALQTPPDPSSASVIGPAVFPTLLGVLLVLGGVAVAIGGLRLRPARAKAEPAQNGGWRLWVTVAIFGAYVIAFIPVGYLLSTVAFLMGVASYFSPHKWKSNLIFAIVFPLIVLVVFEYLLRVPLPEGLLAGVLP</sequence>
<keyword evidence="1" id="KW-0472">Membrane</keyword>
<gene>
    <name evidence="3" type="ORF">D477_007449</name>
</gene>
<feature type="domain" description="DUF1468" evidence="2">
    <location>
        <begin position="14"/>
        <end position="153"/>
    </location>
</feature>
<keyword evidence="4" id="KW-1185">Reference proteome</keyword>
<protein>
    <recommendedName>
        <fullName evidence="2">DUF1468 domain-containing protein</fullName>
    </recommendedName>
</protein>
<dbReference type="Pfam" id="PF07331">
    <property type="entry name" value="TctB"/>
    <property type="match status" value="1"/>
</dbReference>
<reference evidence="3 4" key="1">
    <citation type="journal article" date="2013" name="Genome Announc.">
        <title>Draft Genome Sequence of Arthrobacter crystallopoietes Strain BAB-32, Revealing Genes for Bioremediation.</title>
        <authorList>
            <person name="Joshi M.N."/>
            <person name="Pandit A.S."/>
            <person name="Sharma A."/>
            <person name="Pandya R.V."/>
            <person name="Desai S.M."/>
            <person name="Saxena A.K."/>
            <person name="Bagatharia S.B."/>
        </authorList>
    </citation>
    <scope>NUCLEOTIDE SEQUENCE [LARGE SCALE GENOMIC DNA]</scope>
    <source>
        <strain evidence="3 4">BAB-32</strain>
    </source>
</reference>
<evidence type="ECO:0000313" key="4">
    <source>
        <dbReference type="Proteomes" id="UP000010729"/>
    </source>
</evidence>
<keyword evidence="1" id="KW-0812">Transmembrane</keyword>
<name>N1V9C6_9MICC</name>
<accession>N1V9C6</accession>
<dbReference type="Proteomes" id="UP000010729">
    <property type="component" value="Unassembled WGS sequence"/>
</dbReference>
<dbReference type="RefSeq" id="WP_005268341.1">
    <property type="nucleotide sequence ID" value="NZ_ANPE02000098.1"/>
</dbReference>
<dbReference type="OrthoDB" id="4948538at2"/>
<dbReference type="InterPro" id="IPR009936">
    <property type="entry name" value="DUF1468"/>
</dbReference>
<comment type="caution">
    <text evidence="3">The sequence shown here is derived from an EMBL/GenBank/DDBJ whole genome shotgun (WGS) entry which is preliminary data.</text>
</comment>
<evidence type="ECO:0000256" key="1">
    <source>
        <dbReference type="SAM" id="Phobius"/>
    </source>
</evidence>
<feature type="transmembrane region" description="Helical" evidence="1">
    <location>
        <begin position="12"/>
        <end position="31"/>
    </location>
</feature>
<proteinExistence type="predicted"/>
<feature type="transmembrane region" description="Helical" evidence="1">
    <location>
        <begin position="87"/>
        <end position="118"/>
    </location>
</feature>
<feature type="transmembrane region" description="Helical" evidence="1">
    <location>
        <begin position="130"/>
        <end position="148"/>
    </location>
</feature>